<dbReference type="Proteomes" id="UP000887577">
    <property type="component" value="Unplaced"/>
</dbReference>
<evidence type="ECO:0000259" key="1">
    <source>
        <dbReference type="Pfam" id="PF06367"/>
    </source>
</evidence>
<sequence length="254" mass="29504">MTDIRMVLNNEGIIYFFKTIERKCKRLEDILRSADQSNTNITKKLSNMLMCIKYLYECVSCLYEIFRTAPGYRSFINPKNSFVVPLLSLLVTLNDAYDFIRDNSNSPSSDINDIDHSRLNILKLLVPLPVYQADEYQDHELLTFFLGSLDYVAAFKNRNRLECIVVCLQSENLKVVENSLNLINTIINNVGSENHEHVDRIIIRNEFLNAGFSKSLDNLRQLSERYEEISQPLTSFDELDNADFDSLEDTFREK</sequence>
<dbReference type="WBParaSite" id="PSU_v2.g6740.t1">
    <property type="protein sequence ID" value="PSU_v2.g6740.t1"/>
    <property type="gene ID" value="PSU_v2.g6740"/>
</dbReference>
<feature type="domain" description="Formin FH3" evidence="1">
    <location>
        <begin position="151"/>
        <end position="252"/>
    </location>
</feature>
<proteinExistence type="predicted"/>
<keyword evidence="2" id="KW-1185">Reference proteome</keyword>
<evidence type="ECO:0000313" key="3">
    <source>
        <dbReference type="WBParaSite" id="PSU_v2.g6740.t1"/>
    </source>
</evidence>
<dbReference type="InterPro" id="IPR016024">
    <property type="entry name" value="ARM-type_fold"/>
</dbReference>
<dbReference type="Pfam" id="PF06367">
    <property type="entry name" value="Drf_FH3"/>
    <property type="match status" value="1"/>
</dbReference>
<reference evidence="3" key="1">
    <citation type="submission" date="2022-11" db="UniProtKB">
        <authorList>
            <consortium name="WormBaseParasite"/>
        </authorList>
    </citation>
    <scope>IDENTIFICATION</scope>
</reference>
<dbReference type="SUPFAM" id="SSF48371">
    <property type="entry name" value="ARM repeat"/>
    <property type="match status" value="1"/>
</dbReference>
<name>A0A914Z920_9BILA</name>
<evidence type="ECO:0000313" key="2">
    <source>
        <dbReference type="Proteomes" id="UP000887577"/>
    </source>
</evidence>
<dbReference type="AlphaFoldDB" id="A0A914Z920"/>
<accession>A0A914Z920</accession>
<protein>
    <submittedName>
        <fullName evidence="3">Formin FH3 domain-containing protein</fullName>
    </submittedName>
</protein>
<dbReference type="InterPro" id="IPR011989">
    <property type="entry name" value="ARM-like"/>
</dbReference>
<dbReference type="Gene3D" id="1.25.10.10">
    <property type="entry name" value="Leucine-rich Repeat Variant"/>
    <property type="match status" value="1"/>
</dbReference>
<dbReference type="GO" id="GO:0003779">
    <property type="term" value="F:actin binding"/>
    <property type="evidence" value="ECO:0007669"/>
    <property type="project" value="InterPro"/>
</dbReference>
<organism evidence="2 3">
    <name type="scientific">Panagrolaimus superbus</name>
    <dbReference type="NCBI Taxonomy" id="310955"/>
    <lineage>
        <taxon>Eukaryota</taxon>
        <taxon>Metazoa</taxon>
        <taxon>Ecdysozoa</taxon>
        <taxon>Nematoda</taxon>
        <taxon>Chromadorea</taxon>
        <taxon>Rhabditida</taxon>
        <taxon>Tylenchina</taxon>
        <taxon>Panagrolaimomorpha</taxon>
        <taxon>Panagrolaimoidea</taxon>
        <taxon>Panagrolaimidae</taxon>
        <taxon>Panagrolaimus</taxon>
    </lineage>
</organism>
<dbReference type="InterPro" id="IPR010472">
    <property type="entry name" value="FH3_dom"/>
</dbReference>